<proteinExistence type="predicted"/>
<accession>A0ACB6ZQJ1</accession>
<dbReference type="Proteomes" id="UP000886501">
    <property type="component" value="Unassembled WGS sequence"/>
</dbReference>
<evidence type="ECO:0000313" key="2">
    <source>
        <dbReference type="Proteomes" id="UP000886501"/>
    </source>
</evidence>
<protein>
    <submittedName>
        <fullName evidence="1">Uncharacterized protein</fullName>
    </submittedName>
</protein>
<gene>
    <name evidence="1" type="ORF">BDM02DRAFT_3183844</name>
</gene>
<reference evidence="1" key="2">
    <citation type="journal article" date="2020" name="Nat. Commun.">
        <title>Large-scale genome sequencing of mycorrhizal fungi provides insights into the early evolution of symbiotic traits.</title>
        <authorList>
            <person name="Miyauchi S."/>
            <person name="Kiss E."/>
            <person name="Kuo A."/>
            <person name="Drula E."/>
            <person name="Kohler A."/>
            <person name="Sanchez-Garcia M."/>
            <person name="Morin E."/>
            <person name="Andreopoulos B."/>
            <person name="Barry K.W."/>
            <person name="Bonito G."/>
            <person name="Buee M."/>
            <person name="Carver A."/>
            <person name="Chen C."/>
            <person name="Cichocki N."/>
            <person name="Clum A."/>
            <person name="Culley D."/>
            <person name="Crous P.W."/>
            <person name="Fauchery L."/>
            <person name="Girlanda M."/>
            <person name="Hayes R.D."/>
            <person name="Keri Z."/>
            <person name="LaButti K."/>
            <person name="Lipzen A."/>
            <person name="Lombard V."/>
            <person name="Magnuson J."/>
            <person name="Maillard F."/>
            <person name="Murat C."/>
            <person name="Nolan M."/>
            <person name="Ohm R.A."/>
            <person name="Pangilinan J."/>
            <person name="Pereira M.F."/>
            <person name="Perotto S."/>
            <person name="Peter M."/>
            <person name="Pfister S."/>
            <person name="Riley R."/>
            <person name="Sitrit Y."/>
            <person name="Stielow J.B."/>
            <person name="Szollosi G."/>
            <person name="Zifcakova L."/>
            <person name="Stursova M."/>
            <person name="Spatafora J.W."/>
            <person name="Tedersoo L."/>
            <person name="Vaario L.M."/>
            <person name="Yamada A."/>
            <person name="Yan M."/>
            <person name="Wang P."/>
            <person name="Xu J."/>
            <person name="Bruns T."/>
            <person name="Baldrian P."/>
            <person name="Vilgalys R."/>
            <person name="Dunand C."/>
            <person name="Henrissat B."/>
            <person name="Grigoriev I.V."/>
            <person name="Hibbett D."/>
            <person name="Nagy L.G."/>
            <person name="Martin F.M."/>
        </authorList>
    </citation>
    <scope>NUCLEOTIDE SEQUENCE</scope>
    <source>
        <strain evidence="1">P2</strain>
    </source>
</reference>
<organism evidence="1 2">
    <name type="scientific">Thelephora ganbajun</name>
    <name type="common">Ganba fungus</name>
    <dbReference type="NCBI Taxonomy" id="370292"/>
    <lineage>
        <taxon>Eukaryota</taxon>
        <taxon>Fungi</taxon>
        <taxon>Dikarya</taxon>
        <taxon>Basidiomycota</taxon>
        <taxon>Agaricomycotina</taxon>
        <taxon>Agaricomycetes</taxon>
        <taxon>Thelephorales</taxon>
        <taxon>Thelephoraceae</taxon>
        <taxon>Thelephora</taxon>
    </lineage>
</organism>
<keyword evidence="2" id="KW-1185">Reference proteome</keyword>
<name>A0ACB6ZQJ1_THEGA</name>
<comment type="caution">
    <text evidence="1">The sequence shown here is derived from an EMBL/GenBank/DDBJ whole genome shotgun (WGS) entry which is preliminary data.</text>
</comment>
<reference evidence="1" key="1">
    <citation type="submission" date="2019-10" db="EMBL/GenBank/DDBJ databases">
        <authorList>
            <consortium name="DOE Joint Genome Institute"/>
            <person name="Kuo A."/>
            <person name="Miyauchi S."/>
            <person name="Kiss E."/>
            <person name="Drula E."/>
            <person name="Kohler A."/>
            <person name="Sanchez-Garcia M."/>
            <person name="Andreopoulos B."/>
            <person name="Barry K.W."/>
            <person name="Bonito G."/>
            <person name="Buee M."/>
            <person name="Carver A."/>
            <person name="Chen C."/>
            <person name="Cichocki N."/>
            <person name="Clum A."/>
            <person name="Culley D."/>
            <person name="Crous P.W."/>
            <person name="Fauchery L."/>
            <person name="Girlanda M."/>
            <person name="Hayes R."/>
            <person name="Keri Z."/>
            <person name="Labutti K."/>
            <person name="Lipzen A."/>
            <person name="Lombard V."/>
            <person name="Magnuson J."/>
            <person name="Maillard F."/>
            <person name="Morin E."/>
            <person name="Murat C."/>
            <person name="Nolan M."/>
            <person name="Ohm R."/>
            <person name="Pangilinan J."/>
            <person name="Pereira M."/>
            <person name="Perotto S."/>
            <person name="Peter M."/>
            <person name="Riley R."/>
            <person name="Sitrit Y."/>
            <person name="Stielow B."/>
            <person name="Szollosi G."/>
            <person name="Zifcakova L."/>
            <person name="Stursova M."/>
            <person name="Spatafora J.W."/>
            <person name="Tedersoo L."/>
            <person name="Vaario L.-M."/>
            <person name="Yamada A."/>
            <person name="Yan M."/>
            <person name="Wang P."/>
            <person name="Xu J."/>
            <person name="Bruns T."/>
            <person name="Baldrian P."/>
            <person name="Vilgalys R."/>
            <person name="Henrissat B."/>
            <person name="Grigoriev I.V."/>
            <person name="Hibbett D."/>
            <person name="Nagy L.G."/>
            <person name="Martin F.M."/>
        </authorList>
    </citation>
    <scope>NUCLEOTIDE SEQUENCE</scope>
    <source>
        <strain evidence="1">P2</strain>
    </source>
</reference>
<evidence type="ECO:0000313" key="1">
    <source>
        <dbReference type="EMBL" id="KAF9652115.1"/>
    </source>
</evidence>
<sequence length="682" mass="75329">MSYSVDPYNRAASPYHRAASPYRAPSPNTLAQSLPTGQIAPGQITYTTTIGPDGKTVYHPFKAVAASYQTANGVVSGIQWVPAEATQILPTNAIPANQGFQQSWQRGASEREREHEREREWQREEDKHRRREEKDAARREKERRKRERIEERELLEARERDKQAHYRAGSGRVSPYSTSASLPRPVSPYHGGGQLPGQRSVSPYQGPGGLPSQRPVSPYHGGGQLPSQRPVSPYHGGGQLPNQRPVSPYHGSGQLPSQRPVSPYHGGGQLPSQRPVSPYHGGGQLPNQRPVSPYQPAGTLPGQRPVSPYHGGGALPSTKPISPYYSGSALPSITKPVSPYLGGGNLPGTAPSTYYSNPNYGSTYNEVEKKMGDLGISGKAAEYHSRRKSTGYQPAPGGDYPPGTPGGHYTTTTAPSHSPYHSATTVQSATRDPYNRGPSPSPYGTPTYQPPPPQEEVMLPPPEGFGRPPNAAQSYTHFENLKIQDMDDFTESMPRMPAVLTTHDVYHEDWIRFMQDLTNAWLGRLPIPESAKQDGRGPKRSVVATDLVELWNASFFIPRGVELIIYKGHERRNGKYAGRVDTNLQGFGLTADDMTDSSSELLEKDSDDDYVPPGGARYGNYGGVYGRQDATTIEAREARLRRKEIEEEEKRKRKEKKVRRRLRELERKYTLHLTCLPAPGYA</sequence>
<dbReference type="EMBL" id="MU117970">
    <property type="protein sequence ID" value="KAF9652115.1"/>
    <property type="molecule type" value="Genomic_DNA"/>
</dbReference>